<comment type="catalytic activity">
    <reaction evidence="1">
        <text>ATP + protein L-histidine = ADP + protein N-phospho-L-histidine.</text>
        <dbReference type="EC" id="2.7.13.3"/>
    </reaction>
</comment>
<dbReference type="EC" id="2.7.13.3" evidence="2"/>
<keyword evidence="4" id="KW-0808">Transferase</keyword>
<dbReference type="SMART" id="SM00086">
    <property type="entry name" value="PAC"/>
    <property type="match status" value="1"/>
</dbReference>
<dbReference type="PANTHER" id="PTHR43304:SF1">
    <property type="entry name" value="PAC DOMAIN-CONTAINING PROTEIN"/>
    <property type="match status" value="1"/>
</dbReference>
<protein>
    <recommendedName>
        <fullName evidence="2">histidine kinase</fullName>
        <ecNumber evidence="2">2.7.13.3</ecNumber>
    </recommendedName>
</protein>
<dbReference type="InterPro" id="IPR000700">
    <property type="entry name" value="PAS-assoc_C"/>
</dbReference>
<feature type="transmembrane region" description="Helical" evidence="6">
    <location>
        <begin position="150"/>
        <end position="172"/>
    </location>
</feature>
<dbReference type="InterPro" id="IPR036890">
    <property type="entry name" value="HATPase_C_sf"/>
</dbReference>
<evidence type="ECO:0000256" key="1">
    <source>
        <dbReference type="ARBA" id="ARBA00000085"/>
    </source>
</evidence>
<dbReference type="InterPro" id="IPR001610">
    <property type="entry name" value="PAC"/>
</dbReference>
<dbReference type="CDD" id="cd00082">
    <property type="entry name" value="HisKA"/>
    <property type="match status" value="1"/>
</dbReference>
<evidence type="ECO:0000256" key="5">
    <source>
        <dbReference type="ARBA" id="ARBA00022777"/>
    </source>
</evidence>
<dbReference type="InterPro" id="IPR052162">
    <property type="entry name" value="Sensor_kinase/Photoreceptor"/>
</dbReference>
<proteinExistence type="predicted"/>
<evidence type="ECO:0000256" key="6">
    <source>
        <dbReference type="SAM" id="Phobius"/>
    </source>
</evidence>
<dbReference type="Gene3D" id="3.30.565.10">
    <property type="entry name" value="Histidine kinase-like ATPase, C-terminal domain"/>
    <property type="match status" value="1"/>
</dbReference>
<gene>
    <name evidence="10" type="ORF">CA2015_4640</name>
</gene>
<accession>A0A0H4PLQ3</accession>
<dbReference type="SUPFAM" id="SSF55785">
    <property type="entry name" value="PYP-like sensor domain (PAS domain)"/>
    <property type="match status" value="1"/>
</dbReference>
<feature type="transmembrane region" description="Helical" evidence="6">
    <location>
        <begin position="178"/>
        <end position="201"/>
    </location>
</feature>
<dbReference type="KEGG" id="camu:CA2015_4640"/>
<keyword evidence="6" id="KW-0472">Membrane</keyword>
<dbReference type="NCBIfam" id="TIGR00229">
    <property type="entry name" value="sensory_box"/>
    <property type="match status" value="1"/>
</dbReference>
<evidence type="ECO:0000313" key="11">
    <source>
        <dbReference type="Proteomes" id="UP000036520"/>
    </source>
</evidence>
<dbReference type="InterPro" id="IPR000014">
    <property type="entry name" value="PAS"/>
</dbReference>
<evidence type="ECO:0000313" key="10">
    <source>
        <dbReference type="EMBL" id="AKP53973.1"/>
    </source>
</evidence>
<keyword evidence="6" id="KW-1133">Transmembrane helix</keyword>
<evidence type="ECO:0000259" key="9">
    <source>
        <dbReference type="PROSITE" id="PS50113"/>
    </source>
</evidence>
<dbReference type="InterPro" id="IPR003661">
    <property type="entry name" value="HisK_dim/P_dom"/>
</dbReference>
<dbReference type="AlphaFoldDB" id="A0A0H4PLQ3"/>
<dbReference type="Pfam" id="PF02518">
    <property type="entry name" value="HATPase_c"/>
    <property type="match status" value="1"/>
</dbReference>
<dbReference type="Proteomes" id="UP000036520">
    <property type="component" value="Chromosome"/>
</dbReference>
<feature type="transmembrane region" description="Helical" evidence="6">
    <location>
        <begin position="47"/>
        <end position="65"/>
    </location>
</feature>
<keyword evidence="11" id="KW-1185">Reference proteome</keyword>
<dbReference type="SMART" id="SM00388">
    <property type="entry name" value="HisKA"/>
    <property type="match status" value="1"/>
</dbReference>
<feature type="transmembrane region" description="Helical" evidence="6">
    <location>
        <begin position="77"/>
        <end position="101"/>
    </location>
</feature>
<dbReference type="PROSITE" id="PS50109">
    <property type="entry name" value="HIS_KIN"/>
    <property type="match status" value="1"/>
</dbReference>
<dbReference type="FunFam" id="3.30.565.10:FF:000006">
    <property type="entry name" value="Sensor histidine kinase WalK"/>
    <property type="match status" value="1"/>
</dbReference>
<dbReference type="Pfam" id="PF00512">
    <property type="entry name" value="HisKA"/>
    <property type="match status" value="1"/>
</dbReference>
<dbReference type="InterPro" id="IPR036097">
    <property type="entry name" value="HisK_dim/P_sf"/>
</dbReference>
<feature type="transmembrane region" description="Helical" evidence="6">
    <location>
        <begin position="221"/>
        <end position="241"/>
    </location>
</feature>
<dbReference type="SUPFAM" id="SSF55874">
    <property type="entry name" value="ATPase domain of HSP90 chaperone/DNA topoisomerase II/histidine kinase"/>
    <property type="match status" value="1"/>
</dbReference>
<dbReference type="PANTHER" id="PTHR43304">
    <property type="entry name" value="PHYTOCHROME-LIKE PROTEIN CPH1"/>
    <property type="match status" value="1"/>
</dbReference>
<dbReference type="STRING" id="320787.CA2015_4640"/>
<dbReference type="PRINTS" id="PR00344">
    <property type="entry name" value="BCTRLSENSOR"/>
</dbReference>
<feature type="domain" description="PAC" evidence="9">
    <location>
        <begin position="369"/>
        <end position="421"/>
    </location>
</feature>
<dbReference type="SMART" id="SM00387">
    <property type="entry name" value="HATPase_c"/>
    <property type="match status" value="1"/>
</dbReference>
<dbReference type="PROSITE" id="PS50112">
    <property type="entry name" value="PAS"/>
    <property type="match status" value="1"/>
</dbReference>
<evidence type="ECO:0000259" key="8">
    <source>
        <dbReference type="PROSITE" id="PS50112"/>
    </source>
</evidence>
<evidence type="ECO:0000256" key="3">
    <source>
        <dbReference type="ARBA" id="ARBA00022553"/>
    </source>
</evidence>
<feature type="transmembrane region" description="Helical" evidence="6">
    <location>
        <begin position="253"/>
        <end position="275"/>
    </location>
</feature>
<evidence type="ECO:0000256" key="2">
    <source>
        <dbReference type="ARBA" id="ARBA00012438"/>
    </source>
</evidence>
<dbReference type="SUPFAM" id="SSF47384">
    <property type="entry name" value="Homodimeric domain of signal transducing histidine kinase"/>
    <property type="match status" value="1"/>
</dbReference>
<dbReference type="RefSeq" id="WP_048644013.1">
    <property type="nucleotide sequence ID" value="NZ_CP012040.1"/>
</dbReference>
<dbReference type="InterPro" id="IPR003594">
    <property type="entry name" value="HATPase_dom"/>
</dbReference>
<feature type="domain" description="PAS" evidence="8">
    <location>
        <begin position="294"/>
        <end position="342"/>
    </location>
</feature>
<keyword evidence="6" id="KW-0812">Transmembrane</keyword>
<feature type="domain" description="Histidine kinase" evidence="7">
    <location>
        <begin position="439"/>
        <end position="652"/>
    </location>
</feature>
<sequence>MEKQFEKSKIIHLEKAIISICILSGLVVIIGWYTGINEVLSIIPKSATMKINTAIVFLLSGIILITDKFYSKNSIFLYIILSIAIITIGLMTLAEHIGWLYLPIDNFFIEDNISTSNPGRMSPASAICSTLIGIGFLAEKLTNSIFKKIGFYALIITAVMAMVAIIAYVLLIPIESKAIFFKSMAIHTSVLFLLIAVLNLLKNTNTEFFRLILGNYTGSKLIRKVLPLAIVFPIIFNYFLIFGINKQIISLEFGLVIFSTFFIPISIIYITYISLRLNRSDIKKAEVENSIRQSNRYLKQFKDGLDQASIVAITDKRGVITEVNESFCKISQYTKDELIGNTHSIVNSGYHDKEFFINMWKTIGSGNIWVDEIQNKAKDGSLYWVLTAIVPFKNEKDEITEYMALRQDITERKKAEELKSDYVKKLEYKNKELEQFAYVASHDLQEPLRTVINFTDLLERKQREHFDEIGLTSLHFIQEATVRMSQLVKSLLDYNRIDKNNKISLVDCNQLINEIKKDLSKNILEVKATIIVNQLPKIYGYETPLRLLFQNLISNSIKFRKLEQNPYIEITARSNHDEYLFTVKDNGIGIPEHQQDKIFEIFKRLHSRDEYEGSGIGLSHCRKIVDLHGGRIWVDSKLGSGSTFNFTIKSNEHEKKNQLHIVN</sequence>
<dbReference type="PROSITE" id="PS50113">
    <property type="entry name" value="PAC"/>
    <property type="match status" value="1"/>
</dbReference>
<dbReference type="Pfam" id="PF13426">
    <property type="entry name" value="PAS_9"/>
    <property type="match status" value="1"/>
</dbReference>
<organism evidence="10 11">
    <name type="scientific">Cyclobacterium amurskyense</name>
    <dbReference type="NCBI Taxonomy" id="320787"/>
    <lineage>
        <taxon>Bacteria</taxon>
        <taxon>Pseudomonadati</taxon>
        <taxon>Bacteroidota</taxon>
        <taxon>Cytophagia</taxon>
        <taxon>Cytophagales</taxon>
        <taxon>Cyclobacteriaceae</taxon>
        <taxon>Cyclobacterium</taxon>
    </lineage>
</organism>
<name>A0A0H4PLQ3_9BACT</name>
<evidence type="ECO:0000256" key="4">
    <source>
        <dbReference type="ARBA" id="ARBA00022679"/>
    </source>
</evidence>
<dbReference type="Gene3D" id="3.30.450.20">
    <property type="entry name" value="PAS domain"/>
    <property type="match status" value="1"/>
</dbReference>
<feature type="transmembrane region" description="Helical" evidence="6">
    <location>
        <begin position="16"/>
        <end position="35"/>
    </location>
</feature>
<dbReference type="InterPro" id="IPR004358">
    <property type="entry name" value="Sig_transdc_His_kin-like_C"/>
</dbReference>
<keyword evidence="3" id="KW-0597">Phosphoprotein</keyword>
<dbReference type="EMBL" id="CP012040">
    <property type="protein sequence ID" value="AKP53973.1"/>
    <property type="molecule type" value="Genomic_DNA"/>
</dbReference>
<dbReference type="InterPro" id="IPR035965">
    <property type="entry name" value="PAS-like_dom_sf"/>
</dbReference>
<dbReference type="InterPro" id="IPR005467">
    <property type="entry name" value="His_kinase_dom"/>
</dbReference>
<keyword evidence="5 10" id="KW-0418">Kinase</keyword>
<dbReference type="Gene3D" id="1.10.287.130">
    <property type="match status" value="1"/>
</dbReference>
<dbReference type="CDD" id="cd00130">
    <property type="entry name" value="PAS"/>
    <property type="match status" value="1"/>
</dbReference>
<dbReference type="GO" id="GO:0000155">
    <property type="term" value="F:phosphorelay sensor kinase activity"/>
    <property type="evidence" value="ECO:0007669"/>
    <property type="project" value="InterPro"/>
</dbReference>
<reference evidence="10 11" key="1">
    <citation type="submission" date="2015-07" db="EMBL/GenBank/DDBJ databases">
        <authorList>
            <person name="Kim K.M."/>
        </authorList>
    </citation>
    <scope>NUCLEOTIDE SEQUENCE [LARGE SCALE GENOMIC DNA]</scope>
    <source>
        <strain evidence="10 11">KCTC 12363</strain>
    </source>
</reference>
<evidence type="ECO:0000259" key="7">
    <source>
        <dbReference type="PROSITE" id="PS50109"/>
    </source>
</evidence>